<protein>
    <submittedName>
        <fullName evidence="2">Efflux transporter, RND family, MFP subunit</fullName>
    </submittedName>
</protein>
<dbReference type="GO" id="GO:0060003">
    <property type="term" value="P:copper ion export"/>
    <property type="evidence" value="ECO:0007669"/>
    <property type="project" value="TreeGrafter"/>
</dbReference>
<dbReference type="Gene3D" id="1.10.287.470">
    <property type="entry name" value="Helix hairpin bin"/>
    <property type="match status" value="1"/>
</dbReference>
<dbReference type="InterPro" id="IPR051909">
    <property type="entry name" value="MFP_Cation_Efflux"/>
</dbReference>
<dbReference type="Proteomes" id="UP000187735">
    <property type="component" value="Chromosome"/>
</dbReference>
<dbReference type="GO" id="GO:0030313">
    <property type="term" value="C:cell envelope"/>
    <property type="evidence" value="ECO:0007669"/>
    <property type="project" value="TreeGrafter"/>
</dbReference>
<evidence type="ECO:0000313" key="2">
    <source>
        <dbReference type="EMBL" id="APZ96443.1"/>
    </source>
</evidence>
<reference evidence="2 3" key="1">
    <citation type="journal article" date="2016" name="Front. Microbiol.">
        <title>Fuerstia marisgermanicae gen. nov., sp. nov., an Unusual Member of the Phylum Planctomycetes from the German Wadden Sea.</title>
        <authorList>
            <person name="Kohn T."/>
            <person name="Heuer A."/>
            <person name="Jogler M."/>
            <person name="Vollmers J."/>
            <person name="Boedeker C."/>
            <person name="Bunk B."/>
            <person name="Rast P."/>
            <person name="Borchert D."/>
            <person name="Glockner I."/>
            <person name="Freese H.M."/>
            <person name="Klenk H.P."/>
            <person name="Overmann J."/>
            <person name="Kaster A.K."/>
            <person name="Rohde M."/>
            <person name="Wiegand S."/>
            <person name="Jogler C."/>
        </authorList>
    </citation>
    <scope>NUCLEOTIDE SEQUENCE [LARGE SCALE GENOMIC DNA]</scope>
    <source>
        <strain evidence="2 3">NH11</strain>
    </source>
</reference>
<accession>A0A1P8WQV2</accession>
<dbReference type="OrthoDB" id="235102at2"/>
<evidence type="ECO:0000313" key="3">
    <source>
        <dbReference type="Proteomes" id="UP000187735"/>
    </source>
</evidence>
<dbReference type="Gene3D" id="2.40.50.100">
    <property type="match status" value="1"/>
</dbReference>
<gene>
    <name evidence="2" type="ORF">Fuma_06112</name>
</gene>
<dbReference type="EMBL" id="CP017641">
    <property type="protein sequence ID" value="APZ96443.1"/>
    <property type="molecule type" value="Genomic_DNA"/>
</dbReference>
<proteinExistence type="predicted"/>
<dbReference type="AlphaFoldDB" id="A0A1P8WQV2"/>
<organism evidence="2 3">
    <name type="scientific">Fuerstiella marisgermanici</name>
    <dbReference type="NCBI Taxonomy" id="1891926"/>
    <lineage>
        <taxon>Bacteria</taxon>
        <taxon>Pseudomonadati</taxon>
        <taxon>Planctomycetota</taxon>
        <taxon>Planctomycetia</taxon>
        <taxon>Planctomycetales</taxon>
        <taxon>Planctomycetaceae</taxon>
        <taxon>Fuerstiella</taxon>
    </lineage>
</organism>
<dbReference type="STRING" id="1891926.Fuma_06112"/>
<dbReference type="RefSeq" id="WP_077027469.1">
    <property type="nucleotide sequence ID" value="NZ_CP017641.1"/>
</dbReference>
<keyword evidence="3" id="KW-1185">Reference proteome</keyword>
<sequence>MRFPKSLRLLSGVAFAAIVVGVVFFTRDRWMTIFSLPEPESHAADSPPPVEEPKVLKLSPQARKNLELVSKPARPQTYWRTIQVPGEIVDRPGQSDRGVTSPAVGVVSEVHAFPGDTVRPGDRLFTLRLFSEYLQSTQKELFSSTKESQIAQEQLARLSPLADKGGISKTKIIDLENELRRQQAVIQAHRQDLLTRGLNPQQVDQVANGQFVSTVDVVTPSRIKEREKLVSIRQASFREGQTDADGFAFEVQELNAELGQQVQAGQLLITLANHSSLYLEGHAFKREAPYLEKAAQNGWEISVEFAEDEPENWPELDQSFEIRYLSNSIDQNSRTFDFFIPLTNQSRSYEKSGETFVVWRFRPGQRIRLHVPVEEMTDVLVLPSAAIVREGPEAYVFQQNGDLFNRIPVQVLHEDRRNIVVANDGSVTPGLFLAQSAAASLNRVLKAQAASGMRADVHVHADGTVHASH</sequence>
<keyword evidence="1" id="KW-0813">Transport</keyword>
<name>A0A1P8WQV2_9PLAN</name>
<dbReference type="KEGG" id="fmr:Fuma_06112"/>
<evidence type="ECO:0000256" key="1">
    <source>
        <dbReference type="ARBA" id="ARBA00022448"/>
    </source>
</evidence>
<dbReference type="PANTHER" id="PTHR30097">
    <property type="entry name" value="CATION EFFLUX SYSTEM PROTEIN CUSB"/>
    <property type="match status" value="1"/>
</dbReference>
<dbReference type="GO" id="GO:0015679">
    <property type="term" value="P:plasma membrane copper ion transport"/>
    <property type="evidence" value="ECO:0007669"/>
    <property type="project" value="TreeGrafter"/>
</dbReference>
<dbReference type="PANTHER" id="PTHR30097:SF4">
    <property type="entry name" value="SLR6042 PROTEIN"/>
    <property type="match status" value="1"/>
</dbReference>